<dbReference type="Proteomes" id="UP000179797">
    <property type="component" value="Unassembled WGS sequence"/>
</dbReference>
<organism evidence="1 2">
    <name type="scientific">Flammeovirga pacifica</name>
    <dbReference type="NCBI Taxonomy" id="915059"/>
    <lineage>
        <taxon>Bacteria</taxon>
        <taxon>Pseudomonadati</taxon>
        <taxon>Bacteroidota</taxon>
        <taxon>Cytophagia</taxon>
        <taxon>Cytophagales</taxon>
        <taxon>Flammeovirgaceae</taxon>
        <taxon>Flammeovirga</taxon>
    </lineage>
</organism>
<dbReference type="OrthoDB" id="1014491at2"/>
<sequence length="264" mass="29704">MKQLLLLLTLLFIYLIPISAIAQYSEQISTDRPGLTFGATTLGKKVIQVQSGFNTTNINGKTPDLDVSTLIFTNFLRFGLTEKFDIEAMINVRNDKVNFAGSDVDTLDLSGVSTTQLGFRYNFTQNDGWVPAIGFQGRLMLKSVSHDYRRDNVGMVFNVMTSNQINDWLSFNMNLGASLPRRNEVDYSLPSTFNFGISLTEKWGTFIELFGNLNDFDPGFDTGLSYLVNDHFLLDIGGGYTPTSSSDTWFAEAGLSYRWHWRDN</sequence>
<dbReference type="STRING" id="915059.NH26_08205"/>
<proteinExistence type="predicted"/>
<evidence type="ECO:0000313" key="1">
    <source>
        <dbReference type="EMBL" id="OHX66336.1"/>
    </source>
</evidence>
<protein>
    <recommendedName>
        <fullName evidence="3">Transporter</fullName>
    </recommendedName>
</protein>
<name>A0A1S1YZ95_FLAPC</name>
<keyword evidence="2" id="KW-1185">Reference proteome</keyword>
<dbReference type="EMBL" id="JRYR02000001">
    <property type="protein sequence ID" value="OHX66336.1"/>
    <property type="molecule type" value="Genomic_DNA"/>
</dbReference>
<evidence type="ECO:0000313" key="2">
    <source>
        <dbReference type="Proteomes" id="UP000179797"/>
    </source>
</evidence>
<evidence type="ECO:0008006" key="3">
    <source>
        <dbReference type="Google" id="ProtNLM"/>
    </source>
</evidence>
<dbReference type="Pfam" id="PF13557">
    <property type="entry name" value="Phenol_MetA_deg"/>
    <property type="match status" value="1"/>
</dbReference>
<comment type="caution">
    <text evidence="1">The sequence shown here is derived from an EMBL/GenBank/DDBJ whole genome shotgun (WGS) entry which is preliminary data.</text>
</comment>
<reference evidence="1 2" key="1">
    <citation type="journal article" date="2012" name="Int. J. Syst. Evol. Microbiol.">
        <title>Flammeovirga pacifica sp. nov., isolated from deep-sea sediment.</title>
        <authorList>
            <person name="Xu H."/>
            <person name="Fu Y."/>
            <person name="Yang N."/>
            <person name="Ding Z."/>
            <person name="Lai Q."/>
            <person name="Zeng R."/>
        </authorList>
    </citation>
    <scope>NUCLEOTIDE SEQUENCE [LARGE SCALE GENOMIC DNA]</scope>
    <source>
        <strain evidence="2">DSM 24597 / LMG 26175 / WPAGA1</strain>
    </source>
</reference>
<gene>
    <name evidence="1" type="ORF">NH26_08205</name>
</gene>
<dbReference type="InterPro" id="IPR025737">
    <property type="entry name" value="FApF"/>
</dbReference>
<dbReference type="AlphaFoldDB" id="A0A1S1YZ95"/>
<accession>A0A1S1YZ95</accession>
<dbReference type="RefSeq" id="WP_044224896.1">
    <property type="nucleotide sequence ID" value="NZ_JRYR02000001.1"/>
</dbReference>